<dbReference type="EMBL" id="CP049074">
    <property type="protein sequence ID" value="QKR00357.1"/>
    <property type="molecule type" value="Genomic_DNA"/>
</dbReference>
<dbReference type="PANTHER" id="PTHR43045:SF1">
    <property type="entry name" value="SHIKIMATE TRANSPORTER"/>
    <property type="match status" value="1"/>
</dbReference>
<feature type="transmembrane region" description="Helical" evidence="7">
    <location>
        <begin position="12"/>
        <end position="38"/>
    </location>
</feature>
<feature type="transmembrane region" description="Helical" evidence="7">
    <location>
        <begin position="324"/>
        <end position="344"/>
    </location>
</feature>
<dbReference type="SUPFAM" id="SSF103473">
    <property type="entry name" value="MFS general substrate transporter"/>
    <property type="match status" value="1"/>
</dbReference>
<name>A0A6N0NVV7_9CREN</name>
<feature type="transmembrane region" description="Helical" evidence="7">
    <location>
        <begin position="389"/>
        <end position="410"/>
    </location>
</feature>
<keyword evidence="6 7" id="KW-0472">Membrane</keyword>
<evidence type="ECO:0000256" key="1">
    <source>
        <dbReference type="ARBA" id="ARBA00004651"/>
    </source>
</evidence>
<dbReference type="Gene3D" id="1.20.1250.20">
    <property type="entry name" value="MFS general substrate transporter like domains"/>
    <property type="match status" value="1"/>
</dbReference>
<dbReference type="OrthoDB" id="117970at2157"/>
<gene>
    <name evidence="9" type="ORF">GWK48_08195</name>
</gene>
<dbReference type="RefSeq" id="WP_174631269.1">
    <property type="nucleotide sequence ID" value="NZ_CP049074.1"/>
</dbReference>
<keyword evidence="10" id="KW-1185">Reference proteome</keyword>
<evidence type="ECO:0000313" key="9">
    <source>
        <dbReference type="EMBL" id="QKR00357.1"/>
    </source>
</evidence>
<feature type="transmembrane region" description="Helical" evidence="7">
    <location>
        <begin position="50"/>
        <end position="75"/>
    </location>
</feature>
<evidence type="ECO:0000256" key="5">
    <source>
        <dbReference type="ARBA" id="ARBA00022989"/>
    </source>
</evidence>
<dbReference type="PROSITE" id="PS50850">
    <property type="entry name" value="MFS"/>
    <property type="match status" value="1"/>
</dbReference>
<dbReference type="PANTHER" id="PTHR43045">
    <property type="entry name" value="SHIKIMATE TRANSPORTER"/>
    <property type="match status" value="1"/>
</dbReference>
<dbReference type="InterPro" id="IPR005828">
    <property type="entry name" value="MFS_sugar_transport-like"/>
</dbReference>
<evidence type="ECO:0000256" key="6">
    <source>
        <dbReference type="ARBA" id="ARBA00023136"/>
    </source>
</evidence>
<dbReference type="Pfam" id="PF00083">
    <property type="entry name" value="Sugar_tr"/>
    <property type="match status" value="1"/>
</dbReference>
<dbReference type="KEGG" id="mten:GWK48_08195"/>
<dbReference type="GO" id="GO:0005886">
    <property type="term" value="C:plasma membrane"/>
    <property type="evidence" value="ECO:0007669"/>
    <property type="project" value="UniProtKB-SubCell"/>
</dbReference>
<feature type="transmembrane region" description="Helical" evidence="7">
    <location>
        <begin position="267"/>
        <end position="290"/>
    </location>
</feature>
<evidence type="ECO:0000256" key="4">
    <source>
        <dbReference type="ARBA" id="ARBA00022692"/>
    </source>
</evidence>
<dbReference type="AlphaFoldDB" id="A0A6N0NVV7"/>
<feature type="transmembrane region" description="Helical" evidence="7">
    <location>
        <begin position="297"/>
        <end position="318"/>
    </location>
</feature>
<keyword evidence="2" id="KW-0813">Transport</keyword>
<organism evidence="9 10">
    <name type="scientific">Metallosphaera tengchongensis</name>
    <dbReference type="NCBI Taxonomy" id="1532350"/>
    <lineage>
        <taxon>Archaea</taxon>
        <taxon>Thermoproteota</taxon>
        <taxon>Thermoprotei</taxon>
        <taxon>Sulfolobales</taxon>
        <taxon>Sulfolobaceae</taxon>
        <taxon>Metallosphaera</taxon>
    </lineage>
</organism>
<evidence type="ECO:0000256" key="3">
    <source>
        <dbReference type="ARBA" id="ARBA00022475"/>
    </source>
</evidence>
<keyword evidence="5 7" id="KW-1133">Transmembrane helix</keyword>
<dbReference type="InterPro" id="IPR020846">
    <property type="entry name" value="MFS_dom"/>
</dbReference>
<dbReference type="Proteomes" id="UP000509301">
    <property type="component" value="Chromosome"/>
</dbReference>
<sequence length="414" mass="45281">MSDLKLGEKVKVGIFSLVGTTIEYYDFFLYALLSVLVFPKIFFPPGYSQLSAMLISLSTYFVSFLARPVGAMIFGNMGDKQGRRTGLSLNMVLVGASYVLIGSLPGYSALGFDSVLLLVLLRFLFGLGIGGEYGGAIAIVLECNWKSENKGLWSWFVQSGPALGEMFALLGLLVFHRDLTLWWRVLVLLGGIIAIINFFVRKNISESPAFLEVLRLRRMTPLARAIKNYYKQILVSSALVSLGASVTTLIATYALPIMKLDNVSLAVGIQYLMVGDTVVLISLLPLTWLGTTLRRSLVAMSFLVLLGALVSLPGLYFLFSGKDLLLAIVLLKLSTISWAQYGLLNASSFPVEVRYTASGFSYQIGAMYAGGLSPLISSFFVVHGSFLDVYFIVLGYTMVSGIGLVLYRILSVQR</sequence>
<protein>
    <submittedName>
        <fullName evidence="9">MHS family MFS transporter</fullName>
    </submittedName>
</protein>
<feature type="transmembrane region" description="Helical" evidence="7">
    <location>
        <begin position="116"/>
        <end position="141"/>
    </location>
</feature>
<feature type="transmembrane region" description="Helical" evidence="7">
    <location>
        <begin position="365"/>
        <end position="383"/>
    </location>
</feature>
<evidence type="ECO:0000259" key="8">
    <source>
        <dbReference type="PROSITE" id="PS50850"/>
    </source>
</evidence>
<reference evidence="9 10" key="1">
    <citation type="submission" date="2020-02" db="EMBL/GenBank/DDBJ databases">
        <title>Comparative genome analysis reveals the metabolism and evolution of the thermophilic archaeal genus Metallosphaera.</title>
        <authorList>
            <person name="Jiang C."/>
        </authorList>
    </citation>
    <scope>NUCLEOTIDE SEQUENCE [LARGE SCALE GENOMIC DNA]</scope>
    <source>
        <strain evidence="9 10">Ric-A</strain>
    </source>
</reference>
<feature type="transmembrane region" description="Helical" evidence="7">
    <location>
        <begin position="153"/>
        <end position="175"/>
    </location>
</feature>
<proteinExistence type="predicted"/>
<feature type="domain" description="Major facilitator superfamily (MFS) profile" evidence="8">
    <location>
        <begin position="12"/>
        <end position="413"/>
    </location>
</feature>
<evidence type="ECO:0000313" key="10">
    <source>
        <dbReference type="Proteomes" id="UP000509301"/>
    </source>
</evidence>
<keyword evidence="3" id="KW-1003">Cell membrane</keyword>
<dbReference type="InterPro" id="IPR036259">
    <property type="entry name" value="MFS_trans_sf"/>
</dbReference>
<feature type="transmembrane region" description="Helical" evidence="7">
    <location>
        <begin position="181"/>
        <end position="200"/>
    </location>
</feature>
<feature type="transmembrane region" description="Helical" evidence="7">
    <location>
        <begin position="87"/>
        <end position="110"/>
    </location>
</feature>
<dbReference type="GeneID" id="55641920"/>
<evidence type="ECO:0000256" key="2">
    <source>
        <dbReference type="ARBA" id="ARBA00022448"/>
    </source>
</evidence>
<evidence type="ECO:0000256" key="7">
    <source>
        <dbReference type="SAM" id="Phobius"/>
    </source>
</evidence>
<feature type="transmembrane region" description="Helical" evidence="7">
    <location>
        <begin position="233"/>
        <end position="255"/>
    </location>
</feature>
<comment type="subcellular location">
    <subcellularLocation>
        <location evidence="1">Cell membrane</location>
        <topology evidence="1">Multi-pass membrane protein</topology>
    </subcellularLocation>
</comment>
<dbReference type="GO" id="GO:0022857">
    <property type="term" value="F:transmembrane transporter activity"/>
    <property type="evidence" value="ECO:0007669"/>
    <property type="project" value="InterPro"/>
</dbReference>
<keyword evidence="4 7" id="KW-0812">Transmembrane</keyword>
<accession>A0A6N0NVV7</accession>